<protein>
    <recommendedName>
        <fullName evidence="3">Cell division protein SepF</fullName>
    </recommendedName>
</protein>
<reference evidence="1 2" key="1">
    <citation type="journal article" date="2019" name="ISME J.">
        <title>Isolation and characterization of a thermophilic sulfur- and iron-reducing thaumarchaeote from a terrestrial acidic hot spring.</title>
        <authorList>
            <person name="Kato S."/>
            <person name="Itoh T."/>
            <person name="Yuki M."/>
            <person name="Nagamori M."/>
            <person name="Ohnishi M."/>
            <person name="Uematsu K."/>
            <person name="Suzuki K."/>
            <person name="Takashina T."/>
            <person name="Ohkuma M."/>
        </authorList>
    </citation>
    <scope>NUCLEOTIDE SEQUENCE [LARGE SCALE GENOMIC DNA]</scope>
    <source>
        <strain evidence="1 2">NAS-02</strain>
    </source>
</reference>
<keyword evidence="2" id="KW-1185">Reference proteome</keyword>
<evidence type="ECO:0000313" key="1">
    <source>
        <dbReference type="EMBL" id="BBE41690.1"/>
    </source>
</evidence>
<organism evidence="1 2">
    <name type="scientific">Conexivisphaera calida</name>
    <dbReference type="NCBI Taxonomy" id="1874277"/>
    <lineage>
        <taxon>Archaea</taxon>
        <taxon>Nitrososphaerota</taxon>
        <taxon>Conexivisphaeria</taxon>
        <taxon>Conexivisphaerales</taxon>
        <taxon>Conexivisphaeraceae</taxon>
        <taxon>Conexivisphaera</taxon>
    </lineage>
</organism>
<proteinExistence type="predicted"/>
<name>A0A4V0P1H0_9ARCH</name>
<dbReference type="KEGG" id="ccai:NAS2_0297"/>
<dbReference type="Gene3D" id="3.30.110.150">
    <property type="entry name" value="SepF-like protein"/>
    <property type="match status" value="1"/>
</dbReference>
<sequence>MRSESQKALYYVTSYSIKTEEDVRKVKEDVRNNFIVILRITPLLERGREITIKVINQIYEYVVSMGGDMARLGEDRIVLTPPGVRIWRDMGT</sequence>
<accession>A0A4V0P1H0</accession>
<dbReference type="EMBL" id="AP018732">
    <property type="protein sequence ID" value="BBE41690.1"/>
    <property type="molecule type" value="Genomic_DNA"/>
</dbReference>
<evidence type="ECO:0008006" key="3">
    <source>
        <dbReference type="Google" id="ProtNLM"/>
    </source>
</evidence>
<evidence type="ECO:0000313" key="2">
    <source>
        <dbReference type="Proteomes" id="UP000509448"/>
    </source>
</evidence>
<dbReference type="InterPro" id="IPR038594">
    <property type="entry name" value="SepF-like_sf"/>
</dbReference>
<dbReference type="Pfam" id="PF04472">
    <property type="entry name" value="SepF"/>
    <property type="match status" value="1"/>
</dbReference>
<gene>
    <name evidence="1" type="ORF">NAS2_0297</name>
</gene>
<dbReference type="Proteomes" id="UP000509448">
    <property type="component" value="Chromosome"/>
</dbReference>
<dbReference type="AlphaFoldDB" id="A0A4V0P1H0"/>
<dbReference type="InterPro" id="IPR007561">
    <property type="entry name" value="Cell_div_SepF/SepF-rel"/>
</dbReference>